<dbReference type="GO" id="GO:0008270">
    <property type="term" value="F:zinc ion binding"/>
    <property type="evidence" value="ECO:0007669"/>
    <property type="project" value="UniProtKB-KW"/>
</dbReference>
<evidence type="ECO:0000256" key="4">
    <source>
        <dbReference type="ARBA" id="ARBA00023125"/>
    </source>
</evidence>
<evidence type="ECO:0000259" key="6">
    <source>
        <dbReference type="PROSITE" id="PS50950"/>
    </source>
</evidence>
<dbReference type="InterPro" id="IPR006612">
    <property type="entry name" value="THAP_Znf"/>
</dbReference>
<dbReference type="GO" id="GO:0003677">
    <property type="term" value="F:DNA binding"/>
    <property type="evidence" value="ECO:0007669"/>
    <property type="project" value="UniProtKB-UniRule"/>
</dbReference>
<keyword evidence="1" id="KW-0479">Metal-binding</keyword>
<keyword evidence="2 5" id="KW-0863">Zinc-finger</keyword>
<dbReference type="SUPFAM" id="SSF57716">
    <property type="entry name" value="Glucocorticoid receptor-like (DNA-binding domain)"/>
    <property type="match status" value="1"/>
</dbReference>
<sequence>MSEFPKDDSLRKKWIKAICKKDFIPSNYSMVSELHFTEDAIFRKTEVYDEKTGIKISVPLKRCRLKSFAVSSIFPNCLKYFSMSLNPAQNCSEQRLKLIENDHLQFLS</sequence>
<organism evidence="7 8">
    <name type="scientific">Nephila pilipes</name>
    <name type="common">Giant wood spider</name>
    <name type="synonym">Nephila maculata</name>
    <dbReference type="NCBI Taxonomy" id="299642"/>
    <lineage>
        <taxon>Eukaryota</taxon>
        <taxon>Metazoa</taxon>
        <taxon>Ecdysozoa</taxon>
        <taxon>Arthropoda</taxon>
        <taxon>Chelicerata</taxon>
        <taxon>Arachnida</taxon>
        <taxon>Araneae</taxon>
        <taxon>Araneomorphae</taxon>
        <taxon>Entelegynae</taxon>
        <taxon>Araneoidea</taxon>
        <taxon>Nephilidae</taxon>
        <taxon>Nephila</taxon>
    </lineage>
</organism>
<comment type="caution">
    <text evidence="7">The sequence shown here is derived from an EMBL/GenBank/DDBJ whole genome shotgun (WGS) entry which is preliminary data.</text>
</comment>
<evidence type="ECO:0000256" key="2">
    <source>
        <dbReference type="ARBA" id="ARBA00022771"/>
    </source>
</evidence>
<keyword evidence="4 5" id="KW-0238">DNA-binding</keyword>
<keyword evidence="3" id="KW-0862">Zinc</keyword>
<evidence type="ECO:0000256" key="5">
    <source>
        <dbReference type="PROSITE-ProRule" id="PRU00309"/>
    </source>
</evidence>
<feature type="domain" description="THAP-type" evidence="6">
    <location>
        <begin position="1"/>
        <end position="74"/>
    </location>
</feature>
<dbReference type="Pfam" id="PF05485">
    <property type="entry name" value="THAP"/>
    <property type="match status" value="1"/>
</dbReference>
<accession>A0A8X6PDL1</accession>
<reference evidence="7" key="1">
    <citation type="submission" date="2020-08" db="EMBL/GenBank/DDBJ databases">
        <title>Multicomponent nature underlies the extraordinary mechanical properties of spider dragline silk.</title>
        <authorList>
            <person name="Kono N."/>
            <person name="Nakamura H."/>
            <person name="Mori M."/>
            <person name="Yoshida Y."/>
            <person name="Ohtoshi R."/>
            <person name="Malay A.D."/>
            <person name="Moran D.A.P."/>
            <person name="Tomita M."/>
            <person name="Numata K."/>
            <person name="Arakawa K."/>
        </authorList>
    </citation>
    <scope>NUCLEOTIDE SEQUENCE</scope>
</reference>
<dbReference type="PROSITE" id="PS50950">
    <property type="entry name" value="ZF_THAP"/>
    <property type="match status" value="1"/>
</dbReference>
<dbReference type="Proteomes" id="UP000887013">
    <property type="component" value="Unassembled WGS sequence"/>
</dbReference>
<evidence type="ECO:0000256" key="1">
    <source>
        <dbReference type="ARBA" id="ARBA00022723"/>
    </source>
</evidence>
<evidence type="ECO:0000313" key="7">
    <source>
        <dbReference type="EMBL" id="GFT62346.1"/>
    </source>
</evidence>
<protein>
    <submittedName>
        <fullName evidence="7">ADP-ribosylation factor-like protein 6</fullName>
    </submittedName>
</protein>
<proteinExistence type="predicted"/>
<evidence type="ECO:0000256" key="3">
    <source>
        <dbReference type="ARBA" id="ARBA00022833"/>
    </source>
</evidence>
<name>A0A8X6PDL1_NEPPI</name>
<evidence type="ECO:0000313" key="8">
    <source>
        <dbReference type="Proteomes" id="UP000887013"/>
    </source>
</evidence>
<gene>
    <name evidence="7" type="primary">arl6</name>
    <name evidence="7" type="ORF">NPIL_589251</name>
</gene>
<keyword evidence="8" id="KW-1185">Reference proteome</keyword>
<dbReference type="OrthoDB" id="6436959at2759"/>
<dbReference type="AlphaFoldDB" id="A0A8X6PDL1"/>
<dbReference type="EMBL" id="BMAW01068012">
    <property type="protein sequence ID" value="GFT62346.1"/>
    <property type="molecule type" value="Genomic_DNA"/>
</dbReference>